<dbReference type="EMBL" id="CYGY02000128">
    <property type="protein sequence ID" value="SIT51657.1"/>
    <property type="molecule type" value="Genomic_DNA"/>
</dbReference>
<evidence type="ECO:0000313" key="2">
    <source>
        <dbReference type="EMBL" id="SIT51657.1"/>
    </source>
</evidence>
<protein>
    <submittedName>
        <fullName evidence="2">Uncharacterized protein</fullName>
    </submittedName>
</protein>
<feature type="compositionally biased region" description="Basic and acidic residues" evidence="1">
    <location>
        <begin position="8"/>
        <end position="28"/>
    </location>
</feature>
<reference evidence="2" key="1">
    <citation type="submission" date="2016-12" db="EMBL/GenBank/DDBJ databases">
        <authorList>
            <person name="Moulin L."/>
        </authorList>
    </citation>
    <scope>NUCLEOTIDE SEQUENCE [LARGE SCALE GENOMIC DNA]</scope>
    <source>
        <strain evidence="2">STM 7183</strain>
    </source>
</reference>
<sequence>MANPVKRGGTDRAKRASLKSSREQEIRKKSARSAEVLGLLDFEAVYVAEPMDRIKWIKQGVDAGQVLKMALRLDMSQTQLMRLLTKRARC</sequence>
<dbReference type="RefSeq" id="WP_087740083.1">
    <property type="nucleotide sequence ID" value="NZ_CYGY02000128.1"/>
</dbReference>
<evidence type="ECO:0000313" key="3">
    <source>
        <dbReference type="Proteomes" id="UP000195569"/>
    </source>
</evidence>
<dbReference type="AlphaFoldDB" id="A0A1N7SWC3"/>
<gene>
    <name evidence="2" type="ORF">BN2476_1280006</name>
</gene>
<dbReference type="Proteomes" id="UP000195569">
    <property type="component" value="Unassembled WGS sequence"/>
</dbReference>
<proteinExistence type="predicted"/>
<keyword evidence="3" id="KW-1185">Reference proteome</keyword>
<dbReference type="OrthoDB" id="5918037at2"/>
<accession>A0A1N7SWC3</accession>
<name>A0A1N7SWC3_9BURK</name>
<organism evidence="2 3">
    <name type="scientific">Paraburkholderia piptadeniae</name>
    <dbReference type="NCBI Taxonomy" id="1701573"/>
    <lineage>
        <taxon>Bacteria</taxon>
        <taxon>Pseudomonadati</taxon>
        <taxon>Pseudomonadota</taxon>
        <taxon>Betaproteobacteria</taxon>
        <taxon>Burkholderiales</taxon>
        <taxon>Burkholderiaceae</taxon>
        <taxon>Paraburkholderia</taxon>
    </lineage>
</organism>
<evidence type="ECO:0000256" key="1">
    <source>
        <dbReference type="SAM" id="MobiDB-lite"/>
    </source>
</evidence>
<comment type="caution">
    <text evidence="2">The sequence shown here is derived from an EMBL/GenBank/DDBJ whole genome shotgun (WGS) entry which is preliminary data.</text>
</comment>
<feature type="region of interest" description="Disordered" evidence="1">
    <location>
        <begin position="1"/>
        <end position="28"/>
    </location>
</feature>